<evidence type="ECO:0000313" key="3">
    <source>
        <dbReference type="Proteomes" id="UP001519460"/>
    </source>
</evidence>
<dbReference type="AlphaFoldDB" id="A0ABD0L8B7"/>
<accession>A0ABD0L8B7</accession>
<dbReference type="Proteomes" id="UP001519460">
    <property type="component" value="Unassembled WGS sequence"/>
</dbReference>
<dbReference type="EMBL" id="JACVVK020000074">
    <property type="protein sequence ID" value="KAK7495590.1"/>
    <property type="molecule type" value="Genomic_DNA"/>
</dbReference>
<organism evidence="2 3">
    <name type="scientific">Batillaria attramentaria</name>
    <dbReference type="NCBI Taxonomy" id="370345"/>
    <lineage>
        <taxon>Eukaryota</taxon>
        <taxon>Metazoa</taxon>
        <taxon>Spiralia</taxon>
        <taxon>Lophotrochozoa</taxon>
        <taxon>Mollusca</taxon>
        <taxon>Gastropoda</taxon>
        <taxon>Caenogastropoda</taxon>
        <taxon>Sorbeoconcha</taxon>
        <taxon>Cerithioidea</taxon>
        <taxon>Batillariidae</taxon>
        <taxon>Batillaria</taxon>
    </lineage>
</organism>
<feature type="region of interest" description="Disordered" evidence="1">
    <location>
        <begin position="1"/>
        <end position="22"/>
    </location>
</feature>
<reference evidence="2 3" key="1">
    <citation type="journal article" date="2023" name="Sci. Data">
        <title>Genome assembly of the Korean intertidal mud-creeper Batillaria attramentaria.</title>
        <authorList>
            <person name="Patra A.K."/>
            <person name="Ho P.T."/>
            <person name="Jun S."/>
            <person name="Lee S.J."/>
            <person name="Kim Y."/>
            <person name="Won Y.J."/>
        </authorList>
    </citation>
    <scope>NUCLEOTIDE SEQUENCE [LARGE SCALE GENOMIC DNA]</scope>
    <source>
        <strain evidence="2">Wonlab-2016</strain>
    </source>
</reference>
<gene>
    <name evidence="2" type="ORF">BaRGS_00013288</name>
</gene>
<evidence type="ECO:0000256" key="1">
    <source>
        <dbReference type="SAM" id="MobiDB-lite"/>
    </source>
</evidence>
<evidence type="ECO:0000313" key="2">
    <source>
        <dbReference type="EMBL" id="KAK7495590.1"/>
    </source>
</evidence>
<name>A0ABD0L8B7_9CAEN</name>
<sequence length="314" mass="34831">MDSNFSQQDTTTTVPRLLSNNTIVGPGQRQRALCPLFSVTPDRAVYVSYGWWLRPVRHGHSWVTLENAPKTAVSENNHGMDGECRMGRTRVCEETPPPGFYPLDVVCVNRSYPRFFRFTCAASSGQECFPLEMLDPDTNLGHVGLGYVSSRWSIGEFSRPREDLQLDFANHSQVHGSLGSREHLFQIQNVNLHRIGIGAGQVKLAYTPTVASQVGGGRRVLLWPVSKAVLRGRLLLLVLEQSGRYRDGGVEWSVLEFRRQWHTCCSTTLAPTASFSALPDHAILTSLPPPIKRNLARDESGCQGYDELPGVIAG</sequence>
<comment type="caution">
    <text evidence="2">The sequence shown here is derived from an EMBL/GenBank/DDBJ whole genome shotgun (WGS) entry which is preliminary data.</text>
</comment>
<keyword evidence="3" id="KW-1185">Reference proteome</keyword>
<protein>
    <submittedName>
        <fullName evidence="2">Uncharacterized protein</fullName>
    </submittedName>
</protein>
<proteinExistence type="predicted"/>